<keyword evidence="7 9" id="KW-0573">Peptidoglycan synthesis</keyword>
<feature type="active site" description="Nucleophile" evidence="9">
    <location>
        <position position="192"/>
    </location>
</feature>
<dbReference type="PROSITE" id="PS52029">
    <property type="entry name" value="LD_TPASE"/>
    <property type="match status" value="1"/>
</dbReference>
<evidence type="ECO:0000256" key="5">
    <source>
        <dbReference type="ARBA" id="ARBA00022801"/>
    </source>
</evidence>
<dbReference type="Pfam" id="PF03734">
    <property type="entry name" value="YkuD"/>
    <property type="match status" value="1"/>
</dbReference>
<evidence type="ECO:0000256" key="4">
    <source>
        <dbReference type="ARBA" id="ARBA00022679"/>
    </source>
</evidence>
<dbReference type="InterPro" id="IPR038063">
    <property type="entry name" value="Transpep_catalytic_dom"/>
</dbReference>
<reference evidence="13 14" key="1">
    <citation type="submission" date="2018-06" db="EMBL/GenBank/DDBJ databases">
        <title>Genomic Encyclopedia of Archaeal and Bacterial Type Strains, Phase II (KMG-II): from individual species to whole genera.</title>
        <authorList>
            <person name="Goeker M."/>
        </authorList>
    </citation>
    <scope>NUCLEOTIDE SEQUENCE [LARGE SCALE GENOMIC DNA]</scope>
    <source>
        <strain evidence="13 14">DSM 22009</strain>
    </source>
</reference>
<keyword evidence="4" id="KW-0808">Transferase</keyword>
<evidence type="ECO:0000256" key="6">
    <source>
        <dbReference type="ARBA" id="ARBA00022960"/>
    </source>
</evidence>
<evidence type="ECO:0000256" key="1">
    <source>
        <dbReference type="ARBA" id="ARBA00004752"/>
    </source>
</evidence>
<proteinExistence type="inferred from homology"/>
<evidence type="ECO:0000256" key="9">
    <source>
        <dbReference type="PROSITE-ProRule" id="PRU01373"/>
    </source>
</evidence>
<feature type="region of interest" description="Disordered" evidence="10">
    <location>
        <begin position="221"/>
        <end position="241"/>
    </location>
</feature>
<evidence type="ECO:0000256" key="7">
    <source>
        <dbReference type="ARBA" id="ARBA00022984"/>
    </source>
</evidence>
<evidence type="ECO:0000259" key="12">
    <source>
        <dbReference type="PROSITE" id="PS52029"/>
    </source>
</evidence>
<dbReference type="InterPro" id="IPR005490">
    <property type="entry name" value="LD_TPept_cat_dom"/>
</dbReference>
<dbReference type="UniPathway" id="UPA00219"/>
<evidence type="ECO:0000256" key="8">
    <source>
        <dbReference type="ARBA" id="ARBA00023316"/>
    </source>
</evidence>
<organism evidence="13 14">
    <name type="scientific">Palleronia aestuarii</name>
    <dbReference type="NCBI Taxonomy" id="568105"/>
    <lineage>
        <taxon>Bacteria</taxon>
        <taxon>Pseudomonadati</taxon>
        <taxon>Pseudomonadota</taxon>
        <taxon>Alphaproteobacteria</taxon>
        <taxon>Rhodobacterales</taxon>
        <taxon>Roseobacteraceae</taxon>
        <taxon>Palleronia</taxon>
    </lineage>
</organism>
<sequence length="241" mass="26492">MTRVSLAFAFLLALGACAAPPPVDTTRIAPPPPQFDPELSRMYGAVADREVAVPAVPPRYLSQRNKRQRVDYWSDEPPGTIVVDPYERFLYLVQENDTALRYGIAVGEAGRQFSGEATIPYQRDWPSWTPTRNMIEREPEVYGPFAGGQDGSLENPLGARALYLHRGGEDTLYRIHGTSQPWSIGQAASSGCIRLYNQDIIDLADRVRSGTKVVVLTQAQSGQGTRLPGSLPTPSLGTELY</sequence>
<dbReference type="Proteomes" id="UP000248916">
    <property type="component" value="Unassembled WGS sequence"/>
</dbReference>
<keyword evidence="3" id="KW-0328">Glycosyltransferase</keyword>
<dbReference type="SUPFAM" id="SSF141523">
    <property type="entry name" value="L,D-transpeptidase catalytic domain-like"/>
    <property type="match status" value="1"/>
</dbReference>
<evidence type="ECO:0000256" key="10">
    <source>
        <dbReference type="SAM" id="MobiDB-lite"/>
    </source>
</evidence>
<feature type="active site" description="Proton donor/acceptor" evidence="9">
    <location>
        <position position="176"/>
    </location>
</feature>
<dbReference type="OrthoDB" id="9795305at2"/>
<evidence type="ECO:0000256" key="11">
    <source>
        <dbReference type="SAM" id="SignalP"/>
    </source>
</evidence>
<feature type="domain" description="L,D-TPase catalytic" evidence="12">
    <location>
        <begin position="79"/>
        <end position="216"/>
    </location>
</feature>
<dbReference type="AlphaFoldDB" id="A0A2W7MXA0"/>
<dbReference type="PANTHER" id="PTHR30582:SF24">
    <property type="entry name" value="L,D-TRANSPEPTIDASE ERFK_SRFK-RELATED"/>
    <property type="match status" value="1"/>
</dbReference>
<accession>A0A2W7MXA0</accession>
<evidence type="ECO:0000256" key="2">
    <source>
        <dbReference type="ARBA" id="ARBA00005992"/>
    </source>
</evidence>
<keyword evidence="14" id="KW-1185">Reference proteome</keyword>
<evidence type="ECO:0000256" key="3">
    <source>
        <dbReference type="ARBA" id="ARBA00022676"/>
    </source>
</evidence>
<dbReference type="GO" id="GO:0071972">
    <property type="term" value="F:peptidoglycan L,D-transpeptidase activity"/>
    <property type="evidence" value="ECO:0007669"/>
    <property type="project" value="TreeGrafter"/>
</dbReference>
<dbReference type="GO" id="GO:0008360">
    <property type="term" value="P:regulation of cell shape"/>
    <property type="evidence" value="ECO:0007669"/>
    <property type="project" value="UniProtKB-UniRule"/>
</dbReference>
<evidence type="ECO:0000313" key="14">
    <source>
        <dbReference type="Proteomes" id="UP000248916"/>
    </source>
</evidence>
<dbReference type="GO" id="GO:0018104">
    <property type="term" value="P:peptidoglycan-protein cross-linking"/>
    <property type="evidence" value="ECO:0007669"/>
    <property type="project" value="TreeGrafter"/>
</dbReference>
<name>A0A2W7MXA0_9RHOB</name>
<dbReference type="EMBL" id="QKZL01000022">
    <property type="protein sequence ID" value="PZX12785.1"/>
    <property type="molecule type" value="Genomic_DNA"/>
</dbReference>
<keyword evidence="13" id="KW-0449">Lipoprotein</keyword>
<keyword evidence="8 9" id="KW-0961">Cell wall biogenesis/degradation</keyword>
<dbReference type="GO" id="GO:0016757">
    <property type="term" value="F:glycosyltransferase activity"/>
    <property type="evidence" value="ECO:0007669"/>
    <property type="project" value="UniProtKB-KW"/>
</dbReference>
<dbReference type="Gene3D" id="2.40.440.10">
    <property type="entry name" value="L,D-transpeptidase catalytic domain-like"/>
    <property type="match status" value="1"/>
</dbReference>
<evidence type="ECO:0000313" key="13">
    <source>
        <dbReference type="EMBL" id="PZX12785.1"/>
    </source>
</evidence>
<protein>
    <submittedName>
        <fullName evidence="13">Lipoprotein-anchoring transpeptidase ErfK/SrfK</fullName>
    </submittedName>
</protein>
<keyword evidence="5" id="KW-0378">Hydrolase</keyword>
<gene>
    <name evidence="13" type="ORF">LX81_03492</name>
</gene>
<dbReference type="RefSeq" id="WP_111538543.1">
    <property type="nucleotide sequence ID" value="NZ_QKZL01000022.1"/>
</dbReference>
<dbReference type="FunFam" id="2.40.440.10:FF:000002">
    <property type="entry name" value="L,D-transpeptidase ErfK/SrfK"/>
    <property type="match status" value="1"/>
</dbReference>
<keyword evidence="6 9" id="KW-0133">Cell shape</keyword>
<dbReference type="CDD" id="cd16913">
    <property type="entry name" value="YkuD_like"/>
    <property type="match status" value="1"/>
</dbReference>
<dbReference type="PANTHER" id="PTHR30582">
    <property type="entry name" value="L,D-TRANSPEPTIDASE"/>
    <property type="match status" value="1"/>
</dbReference>
<feature type="compositionally biased region" description="Polar residues" evidence="10">
    <location>
        <begin position="232"/>
        <end position="241"/>
    </location>
</feature>
<dbReference type="GO" id="GO:0005576">
    <property type="term" value="C:extracellular region"/>
    <property type="evidence" value="ECO:0007669"/>
    <property type="project" value="TreeGrafter"/>
</dbReference>
<dbReference type="PROSITE" id="PS51257">
    <property type="entry name" value="PROKAR_LIPOPROTEIN"/>
    <property type="match status" value="1"/>
</dbReference>
<dbReference type="InterPro" id="IPR050979">
    <property type="entry name" value="LD-transpeptidase"/>
</dbReference>
<feature type="chain" id="PRO_5015894989" evidence="11">
    <location>
        <begin position="19"/>
        <end position="241"/>
    </location>
</feature>
<comment type="similarity">
    <text evidence="2">Belongs to the YkuD family.</text>
</comment>
<comment type="caution">
    <text evidence="13">The sequence shown here is derived from an EMBL/GenBank/DDBJ whole genome shotgun (WGS) entry which is preliminary data.</text>
</comment>
<feature type="signal peptide" evidence="11">
    <location>
        <begin position="1"/>
        <end position="18"/>
    </location>
</feature>
<dbReference type="GO" id="GO:0071555">
    <property type="term" value="P:cell wall organization"/>
    <property type="evidence" value="ECO:0007669"/>
    <property type="project" value="UniProtKB-UniRule"/>
</dbReference>
<keyword evidence="11" id="KW-0732">Signal</keyword>
<comment type="pathway">
    <text evidence="1 9">Cell wall biogenesis; peptidoglycan biosynthesis.</text>
</comment>